<evidence type="ECO:0000259" key="1">
    <source>
        <dbReference type="Pfam" id="PF01494"/>
    </source>
</evidence>
<dbReference type="InterPro" id="IPR036188">
    <property type="entry name" value="FAD/NAD-bd_sf"/>
</dbReference>
<organism evidence="2 3">
    <name type="scientific">Halopolyspora algeriensis</name>
    <dbReference type="NCBI Taxonomy" id="1500506"/>
    <lineage>
        <taxon>Bacteria</taxon>
        <taxon>Bacillati</taxon>
        <taxon>Actinomycetota</taxon>
        <taxon>Actinomycetes</taxon>
        <taxon>Actinomycetes incertae sedis</taxon>
        <taxon>Halopolyspora</taxon>
    </lineage>
</organism>
<gene>
    <name evidence="2" type="ORF">DFQ14_11446</name>
</gene>
<dbReference type="InterPro" id="IPR051704">
    <property type="entry name" value="FAD_aromatic-hydroxylase"/>
</dbReference>
<evidence type="ECO:0000313" key="3">
    <source>
        <dbReference type="Proteomes" id="UP000253495"/>
    </source>
</evidence>
<proteinExistence type="predicted"/>
<reference evidence="2 3" key="1">
    <citation type="submission" date="2018-07" db="EMBL/GenBank/DDBJ databases">
        <title>Genomic Encyclopedia of Type Strains, Phase III (KMG-III): the genomes of soil and plant-associated and newly described type strains.</title>
        <authorList>
            <person name="Whitman W."/>
        </authorList>
    </citation>
    <scope>NUCLEOTIDE SEQUENCE [LARGE SCALE GENOMIC DNA]</scope>
    <source>
        <strain evidence="2 3">CECT 8575</strain>
    </source>
</reference>
<accession>A0A368VJG3</accession>
<dbReference type="Pfam" id="PF01494">
    <property type="entry name" value="FAD_binding_3"/>
    <property type="match status" value="1"/>
</dbReference>
<protein>
    <submittedName>
        <fullName evidence="2">2-polyprenyl-6-methoxyphenol hydroxylase-like FAD-dependent oxidoreductase</fullName>
    </submittedName>
</protein>
<dbReference type="PANTHER" id="PTHR46865">
    <property type="entry name" value="OXIDOREDUCTASE-RELATED"/>
    <property type="match status" value="1"/>
</dbReference>
<dbReference type="AlphaFoldDB" id="A0A368VJG3"/>
<dbReference type="Proteomes" id="UP000253495">
    <property type="component" value="Unassembled WGS sequence"/>
</dbReference>
<feature type="domain" description="FAD-binding" evidence="1">
    <location>
        <begin position="2"/>
        <end position="331"/>
    </location>
</feature>
<dbReference type="EMBL" id="QPJC01000014">
    <property type="protein sequence ID" value="RCW39784.1"/>
    <property type="molecule type" value="Genomic_DNA"/>
</dbReference>
<dbReference type="PRINTS" id="PR00420">
    <property type="entry name" value="RNGMNOXGNASE"/>
</dbReference>
<dbReference type="RefSeq" id="WP_158546721.1">
    <property type="nucleotide sequence ID" value="NZ_QPJC01000014.1"/>
</dbReference>
<dbReference type="SUPFAM" id="SSF51905">
    <property type="entry name" value="FAD/NAD(P)-binding domain"/>
    <property type="match status" value="1"/>
</dbReference>
<evidence type="ECO:0000313" key="2">
    <source>
        <dbReference type="EMBL" id="RCW39784.1"/>
    </source>
</evidence>
<dbReference type="InterPro" id="IPR002938">
    <property type="entry name" value="FAD-bd"/>
</dbReference>
<dbReference type="GO" id="GO:0071949">
    <property type="term" value="F:FAD binding"/>
    <property type="evidence" value="ECO:0007669"/>
    <property type="project" value="InterPro"/>
</dbReference>
<keyword evidence="3" id="KW-1185">Reference proteome</keyword>
<comment type="caution">
    <text evidence="2">The sequence shown here is derived from an EMBL/GenBank/DDBJ whole genome shotgun (WGS) entry which is preliminary data.</text>
</comment>
<name>A0A368VJG3_9ACTN</name>
<dbReference type="Gene3D" id="3.50.50.60">
    <property type="entry name" value="FAD/NAD(P)-binding domain"/>
    <property type="match status" value="1"/>
</dbReference>
<sequence length="387" mass="42093">MRVVIVGAGPAGLSLHHLLRARGHEVHLIERARSFDRIGYGIGLWGNAWRILEELGAADTVSRSATAVDHWQLRDAAGRVLGDIRLQPTPGRKTTAADAEPRPFSVIHRAELHDALWTGVPDAVVTMGTTVEAVEQDDGGATLTLSDGSRQRADVLVGADGVHSRVRQLVFGVEPRDLGTAAWGFRIPPGVDLPDGFTELLGEDGKALLLVGMPGTRMATLSMRVPSERVVEDPLAYLRAHSREWILPEILDAVAATDAEIFFDRNREADLARFDRGRVVLIGDAAHALHPIVGMGASLALEDAWVLADQLGAAGIGQEPALEGFTHRRRGPVRRARREAALARRLVLTENAAMRRLRDFLATRASWFGGSFARRAARLSRPPSERL</sequence>